<dbReference type="EMBL" id="CP120206">
    <property type="protein sequence ID" value="WET44367.1"/>
    <property type="molecule type" value="Genomic_DNA"/>
</dbReference>
<proteinExistence type="predicted"/>
<keyword evidence="6" id="KW-1185">Reference proteome</keyword>
<evidence type="ECO:0000313" key="3">
    <source>
        <dbReference type="EMBL" id="QQB83388.1"/>
    </source>
</evidence>
<dbReference type="RefSeq" id="WP_038627330.1">
    <property type="nucleotide sequence ID" value="NZ_CP046975.1"/>
</dbReference>
<evidence type="ECO:0000313" key="2">
    <source>
        <dbReference type="EMBL" id="QPR31507.1"/>
    </source>
</evidence>
<protein>
    <submittedName>
        <fullName evidence="1">Uncharacterized protein</fullName>
    </submittedName>
</protein>
<sequence>MHTTISDVHIIHLSRHTADLLVDGRPVAIRLQEADIDPHSRNLVQLPVDPAFYATLRGQQRADYLSAHVRDGVRYGRILWHELDDGRHFLTIPTVGGYHVHQVFEVRRSREGVWSRH</sequence>
<gene>
    <name evidence="2" type="ORF">I6G95_03405</name>
    <name evidence="3" type="ORF">I6H48_03995</name>
    <name evidence="4" type="ORF">P2W56_02675</name>
    <name evidence="1" type="ORF">QP460_001130</name>
</gene>
<evidence type="ECO:0000313" key="6">
    <source>
        <dbReference type="Proteomes" id="UP000595198"/>
    </source>
</evidence>
<dbReference type="EMBL" id="JASOOY020000003">
    <property type="protein sequence ID" value="MEO3716196.1"/>
    <property type="molecule type" value="Genomic_DNA"/>
</dbReference>
<evidence type="ECO:0000313" key="1">
    <source>
        <dbReference type="EMBL" id="MEO3716196.1"/>
    </source>
</evidence>
<evidence type="ECO:0000313" key="7">
    <source>
        <dbReference type="Proteomes" id="UP001223646"/>
    </source>
</evidence>
<reference evidence="1" key="4">
    <citation type="submission" date="2024-05" db="EMBL/GenBank/DDBJ databases">
        <authorList>
            <person name="Wolfe A."/>
        </authorList>
    </citation>
    <scope>NUCLEOTIDE SEQUENCE</scope>
    <source>
        <strain evidence="1">UMB1064</strain>
    </source>
</reference>
<accession>A0A7U0HRJ8</accession>
<dbReference type="EMBL" id="CP065628">
    <property type="protein sequence ID" value="QPR31507.1"/>
    <property type="molecule type" value="Genomic_DNA"/>
</dbReference>
<evidence type="ECO:0000313" key="5">
    <source>
        <dbReference type="Proteomes" id="UP000594774"/>
    </source>
</evidence>
<reference evidence="5 6" key="1">
    <citation type="submission" date="2020-12" db="EMBL/GenBank/DDBJ databases">
        <title>FDA dAtabase for Regulatory Grade micrObial Sequences (FDA-ARGOS): Supporting development and validation of Infectious Disease Dx tests.</title>
        <authorList>
            <person name="Sproer C."/>
            <person name="Gronow S."/>
            <person name="Severitt S."/>
            <person name="Schroder I."/>
            <person name="Tallon L."/>
            <person name="Sadzewicz L."/>
            <person name="Zhao X."/>
            <person name="Boylan J."/>
            <person name="Ott S."/>
            <person name="Bowen H."/>
            <person name="Vavikolanu K."/>
            <person name="Mehta A."/>
            <person name="Aluvathingal J."/>
            <person name="Nadendla S."/>
            <person name="Lowell S."/>
            <person name="Myers T."/>
            <person name="Yan Y."/>
            <person name="Sichtig H."/>
        </authorList>
    </citation>
    <scope>NUCLEOTIDE SEQUENCE [LARGE SCALE GENOMIC DNA]</scope>
    <source>
        <strain evidence="2 5">FDAARGOS_938</strain>
        <strain evidence="3 6">FDAARGOS_991</strain>
    </source>
</reference>
<dbReference type="Proteomes" id="UP001220238">
    <property type="component" value="Chromosome"/>
</dbReference>
<dbReference type="Proteomes" id="UP000594774">
    <property type="component" value="Chromosome"/>
</dbReference>
<dbReference type="AlphaFoldDB" id="A0A7U0HRJ8"/>
<evidence type="ECO:0000313" key="4">
    <source>
        <dbReference type="EMBL" id="WET44367.1"/>
    </source>
</evidence>
<dbReference type="Proteomes" id="UP000595198">
    <property type="component" value="Chromosome"/>
</dbReference>
<dbReference type="GeneID" id="92767798"/>
<organism evidence="1 7">
    <name type="scientific">Corynebacterium amycolatum</name>
    <dbReference type="NCBI Taxonomy" id="43765"/>
    <lineage>
        <taxon>Bacteria</taxon>
        <taxon>Bacillati</taxon>
        <taxon>Actinomycetota</taxon>
        <taxon>Actinomycetes</taxon>
        <taxon>Mycobacteriales</taxon>
        <taxon>Corynebacteriaceae</taxon>
        <taxon>Corynebacterium</taxon>
    </lineage>
</organism>
<name>A0A7U0HRJ8_CORAY</name>
<dbReference type="Proteomes" id="UP001223646">
    <property type="component" value="Unassembled WGS sequence"/>
</dbReference>
<dbReference type="EMBL" id="CP066023">
    <property type="protein sequence ID" value="QQB83388.1"/>
    <property type="molecule type" value="Genomic_DNA"/>
</dbReference>
<reference evidence="1" key="3">
    <citation type="submission" date="2023-05" db="EMBL/GenBank/DDBJ databases">
        <authorList>
            <person name="Du J."/>
        </authorList>
    </citation>
    <scope>NUCLEOTIDE SEQUENCE</scope>
    <source>
        <strain evidence="1">UMB1064</strain>
    </source>
</reference>
<reference evidence="4" key="2">
    <citation type="submission" date="2023-03" db="EMBL/GenBank/DDBJ databases">
        <title>Corynebacterium amycolatum SB-1.</title>
        <authorList>
            <person name="Jo H."/>
        </authorList>
    </citation>
    <scope>NUCLEOTIDE SEQUENCE</scope>
    <source>
        <strain evidence="4">SB-1</strain>
    </source>
</reference>